<dbReference type="InterPro" id="IPR027417">
    <property type="entry name" value="P-loop_NTPase"/>
</dbReference>
<evidence type="ECO:0000256" key="10">
    <source>
        <dbReference type="ARBA" id="ARBA00048254"/>
    </source>
</evidence>
<dbReference type="InterPro" id="IPR001267">
    <property type="entry name" value="Thymidine_kinase"/>
</dbReference>
<dbReference type="PROSITE" id="PS00603">
    <property type="entry name" value="TK_CELLULAR_TYPE"/>
    <property type="match status" value="1"/>
</dbReference>
<dbReference type="AlphaFoldDB" id="A0A6C0H1T7"/>
<dbReference type="GO" id="GO:0005524">
    <property type="term" value="F:ATP binding"/>
    <property type="evidence" value="ECO:0007669"/>
    <property type="project" value="UniProtKB-KW"/>
</dbReference>
<dbReference type="EMBL" id="MN739851">
    <property type="protein sequence ID" value="QHT74508.1"/>
    <property type="molecule type" value="Genomic_DNA"/>
</dbReference>
<keyword evidence="9" id="KW-0067">ATP-binding</keyword>
<keyword evidence="8" id="KW-0862">Zinc</keyword>
<evidence type="ECO:0000256" key="9">
    <source>
        <dbReference type="ARBA" id="ARBA00022840"/>
    </source>
</evidence>
<evidence type="ECO:0000256" key="7">
    <source>
        <dbReference type="ARBA" id="ARBA00022777"/>
    </source>
</evidence>
<comment type="similarity">
    <text evidence="1">Belongs to the thymidine kinase family.</text>
</comment>
<name>A0A6C0H1T7_9ZZZZ</name>
<keyword evidence="3" id="KW-0237">DNA synthesis</keyword>
<organism evidence="11">
    <name type="scientific">viral metagenome</name>
    <dbReference type="NCBI Taxonomy" id="1070528"/>
    <lineage>
        <taxon>unclassified sequences</taxon>
        <taxon>metagenomes</taxon>
        <taxon>organismal metagenomes</taxon>
    </lineage>
</organism>
<protein>
    <recommendedName>
        <fullName evidence="2">thymidine kinase</fullName>
        <ecNumber evidence="2">2.7.1.21</ecNumber>
    </recommendedName>
</protein>
<evidence type="ECO:0000256" key="5">
    <source>
        <dbReference type="ARBA" id="ARBA00022723"/>
    </source>
</evidence>
<keyword evidence="5" id="KW-0479">Metal-binding</keyword>
<dbReference type="PANTHER" id="PTHR11441:SF0">
    <property type="entry name" value="THYMIDINE KINASE, CYTOSOLIC"/>
    <property type="match status" value="1"/>
</dbReference>
<keyword evidence="7" id="KW-0418">Kinase</keyword>
<dbReference type="PIRSF" id="PIRSF035805">
    <property type="entry name" value="TK_cell"/>
    <property type="match status" value="1"/>
</dbReference>
<evidence type="ECO:0000256" key="3">
    <source>
        <dbReference type="ARBA" id="ARBA00022634"/>
    </source>
</evidence>
<proteinExistence type="inferred from homology"/>
<dbReference type="PANTHER" id="PTHR11441">
    <property type="entry name" value="THYMIDINE KINASE"/>
    <property type="match status" value="1"/>
</dbReference>
<dbReference type="EC" id="2.7.1.21" evidence="2"/>
<accession>A0A6C0H1T7</accession>
<dbReference type="SUPFAM" id="SSF52540">
    <property type="entry name" value="P-loop containing nucleoside triphosphate hydrolases"/>
    <property type="match status" value="1"/>
</dbReference>
<dbReference type="GO" id="GO:0004797">
    <property type="term" value="F:thymidine kinase activity"/>
    <property type="evidence" value="ECO:0007669"/>
    <property type="project" value="UniProtKB-EC"/>
</dbReference>
<comment type="catalytic activity">
    <reaction evidence="10">
        <text>thymidine + ATP = dTMP + ADP + H(+)</text>
        <dbReference type="Rhea" id="RHEA:19129"/>
        <dbReference type="ChEBI" id="CHEBI:15378"/>
        <dbReference type="ChEBI" id="CHEBI:17748"/>
        <dbReference type="ChEBI" id="CHEBI:30616"/>
        <dbReference type="ChEBI" id="CHEBI:63528"/>
        <dbReference type="ChEBI" id="CHEBI:456216"/>
        <dbReference type="EC" id="2.7.1.21"/>
    </reaction>
</comment>
<dbReference type="GO" id="GO:0046872">
    <property type="term" value="F:metal ion binding"/>
    <property type="evidence" value="ECO:0007669"/>
    <property type="project" value="UniProtKB-KW"/>
</dbReference>
<dbReference type="InterPro" id="IPR020633">
    <property type="entry name" value="Thymidine_kinase_CS"/>
</dbReference>
<keyword evidence="6" id="KW-0547">Nucleotide-binding</keyword>
<dbReference type="GO" id="GO:0071897">
    <property type="term" value="P:DNA biosynthetic process"/>
    <property type="evidence" value="ECO:0007669"/>
    <property type="project" value="UniProtKB-KW"/>
</dbReference>
<evidence type="ECO:0000256" key="2">
    <source>
        <dbReference type="ARBA" id="ARBA00012118"/>
    </source>
</evidence>
<dbReference type="Gene3D" id="3.30.60.20">
    <property type="match status" value="1"/>
</dbReference>
<reference evidence="11" key="1">
    <citation type="journal article" date="2020" name="Nature">
        <title>Giant virus diversity and host interactions through global metagenomics.</title>
        <authorList>
            <person name="Schulz F."/>
            <person name="Roux S."/>
            <person name="Paez-Espino D."/>
            <person name="Jungbluth S."/>
            <person name="Walsh D.A."/>
            <person name="Denef V.J."/>
            <person name="McMahon K.D."/>
            <person name="Konstantinidis K.T."/>
            <person name="Eloe-Fadrosh E.A."/>
            <person name="Kyrpides N.C."/>
            <person name="Woyke T."/>
        </authorList>
    </citation>
    <scope>NUCLEOTIDE SEQUENCE</scope>
    <source>
        <strain evidence="11">GVMAG-M-3300023179-59</strain>
    </source>
</reference>
<dbReference type="Pfam" id="PF00265">
    <property type="entry name" value="TK"/>
    <property type="match status" value="1"/>
</dbReference>
<dbReference type="GO" id="GO:0046104">
    <property type="term" value="P:thymidine metabolic process"/>
    <property type="evidence" value="ECO:0007669"/>
    <property type="project" value="TreeGrafter"/>
</dbReference>
<dbReference type="FunFam" id="3.40.50.300:FF:000948">
    <property type="entry name" value="Thymidine kinase"/>
    <property type="match status" value="1"/>
</dbReference>
<dbReference type="Gene3D" id="3.40.50.300">
    <property type="entry name" value="P-loop containing nucleotide triphosphate hydrolases"/>
    <property type="match status" value="1"/>
</dbReference>
<sequence>MDTFGYLELIIGPMFSGKTTRLIELYHSYKNQGKNVMVINYSADKRYHESMLSTHDRVMIPCIFTDKLAGLTTVSNSEYNAADIILINEGQFFSDLYETVFHMVETSNKYVYICGLNADFRREKFGELLELIPICDNVVYLTARCHDCNGKALHSHRICSSVEQVLIGSDIYVPLCRQCYNHRQTGMDEQVAETII</sequence>
<evidence type="ECO:0000313" key="11">
    <source>
        <dbReference type="EMBL" id="QHT74508.1"/>
    </source>
</evidence>
<evidence type="ECO:0000256" key="8">
    <source>
        <dbReference type="ARBA" id="ARBA00022833"/>
    </source>
</evidence>
<evidence type="ECO:0000256" key="6">
    <source>
        <dbReference type="ARBA" id="ARBA00022741"/>
    </source>
</evidence>
<evidence type="ECO:0000256" key="4">
    <source>
        <dbReference type="ARBA" id="ARBA00022679"/>
    </source>
</evidence>
<evidence type="ECO:0000256" key="1">
    <source>
        <dbReference type="ARBA" id="ARBA00007587"/>
    </source>
</evidence>
<keyword evidence="4" id="KW-0808">Transferase</keyword>
<dbReference type="SUPFAM" id="SSF57716">
    <property type="entry name" value="Glucocorticoid receptor-like (DNA-binding domain)"/>
    <property type="match status" value="1"/>
</dbReference>